<name>Q1IJU2_KORVE</name>
<gene>
    <name evidence="2" type="ordered locus">Acid345_3858</name>
</gene>
<evidence type="ECO:0008006" key="4">
    <source>
        <dbReference type="Google" id="ProtNLM"/>
    </source>
</evidence>
<dbReference type="EnsemblBacteria" id="ABF42858">
    <property type="protein sequence ID" value="ABF42858"/>
    <property type="gene ID" value="Acid345_3858"/>
</dbReference>
<sequence>MKLAVAVFLIFSSVFALAQQSRDYLSAEKKFAAVTAFEANPVKGGSVTSISDAELNAWLNEGGVKWSDGVSDVRMSTDPGVIHGSAQVDFDKVTAKARTNNPLMMMFTGLHIVRVTATAAGSKGRGRITVQSVSLDGLEIPKQALELFIQHYLQPKYPEVDLDTIIGLPYRIDTAVVGDGQITLTQR</sequence>
<dbReference type="EMBL" id="CP000360">
    <property type="protein sequence ID" value="ABF42858.1"/>
    <property type="molecule type" value="Genomic_DNA"/>
</dbReference>
<evidence type="ECO:0000256" key="1">
    <source>
        <dbReference type="SAM" id="SignalP"/>
    </source>
</evidence>
<dbReference type="Proteomes" id="UP000002432">
    <property type="component" value="Chromosome"/>
</dbReference>
<feature type="chain" id="PRO_5004191096" description="DUF2993 domain-containing protein" evidence="1">
    <location>
        <begin position="19"/>
        <end position="187"/>
    </location>
</feature>
<reference evidence="2 3" key="1">
    <citation type="journal article" date="2009" name="Appl. Environ. Microbiol.">
        <title>Three genomes from the phylum Acidobacteria provide insight into the lifestyles of these microorganisms in soils.</title>
        <authorList>
            <person name="Ward N.L."/>
            <person name="Challacombe J.F."/>
            <person name="Janssen P.H."/>
            <person name="Henrissat B."/>
            <person name="Coutinho P.M."/>
            <person name="Wu M."/>
            <person name="Xie G."/>
            <person name="Haft D.H."/>
            <person name="Sait M."/>
            <person name="Badger J."/>
            <person name="Barabote R.D."/>
            <person name="Bradley B."/>
            <person name="Brettin T.S."/>
            <person name="Brinkac L.M."/>
            <person name="Bruce D."/>
            <person name="Creasy T."/>
            <person name="Daugherty S.C."/>
            <person name="Davidsen T.M."/>
            <person name="DeBoy R.T."/>
            <person name="Detter J.C."/>
            <person name="Dodson R.J."/>
            <person name="Durkin A.S."/>
            <person name="Ganapathy A."/>
            <person name="Gwinn-Giglio M."/>
            <person name="Han C.S."/>
            <person name="Khouri H."/>
            <person name="Kiss H."/>
            <person name="Kothari S.P."/>
            <person name="Madupu R."/>
            <person name="Nelson K.E."/>
            <person name="Nelson W.C."/>
            <person name="Paulsen I."/>
            <person name="Penn K."/>
            <person name="Ren Q."/>
            <person name="Rosovitz M.J."/>
            <person name="Selengut J.D."/>
            <person name="Shrivastava S."/>
            <person name="Sullivan S.A."/>
            <person name="Tapia R."/>
            <person name="Thompson L.S."/>
            <person name="Watkins K.L."/>
            <person name="Yang Q."/>
            <person name="Yu C."/>
            <person name="Zafar N."/>
            <person name="Zhou L."/>
            <person name="Kuske C.R."/>
        </authorList>
    </citation>
    <scope>NUCLEOTIDE SEQUENCE [LARGE SCALE GENOMIC DNA]</scope>
    <source>
        <strain evidence="2 3">Ellin345</strain>
    </source>
</reference>
<keyword evidence="3" id="KW-1185">Reference proteome</keyword>
<evidence type="ECO:0000313" key="3">
    <source>
        <dbReference type="Proteomes" id="UP000002432"/>
    </source>
</evidence>
<feature type="signal peptide" evidence="1">
    <location>
        <begin position="1"/>
        <end position="18"/>
    </location>
</feature>
<proteinExistence type="predicted"/>
<dbReference type="RefSeq" id="WP_011524657.1">
    <property type="nucleotide sequence ID" value="NC_008009.1"/>
</dbReference>
<protein>
    <recommendedName>
        <fullName evidence="4">DUF2993 domain-containing protein</fullName>
    </recommendedName>
</protein>
<keyword evidence="1" id="KW-0732">Signal</keyword>
<evidence type="ECO:0000313" key="2">
    <source>
        <dbReference type="EMBL" id="ABF42858.1"/>
    </source>
</evidence>
<dbReference type="HOGENOM" id="CLU_1445925_0_0_0"/>
<dbReference type="KEGG" id="aba:Acid345_3858"/>
<dbReference type="AlphaFoldDB" id="Q1IJU2"/>
<dbReference type="STRING" id="204669.Acid345_3858"/>
<organism evidence="2 3">
    <name type="scientific">Koribacter versatilis (strain Ellin345)</name>
    <dbReference type="NCBI Taxonomy" id="204669"/>
    <lineage>
        <taxon>Bacteria</taxon>
        <taxon>Pseudomonadati</taxon>
        <taxon>Acidobacteriota</taxon>
        <taxon>Terriglobia</taxon>
        <taxon>Terriglobales</taxon>
        <taxon>Candidatus Korobacteraceae</taxon>
        <taxon>Candidatus Korobacter</taxon>
    </lineage>
</organism>
<accession>Q1IJU2</accession>